<accession>A0ABU1K6M7</accession>
<dbReference type="Proteomes" id="UP001257659">
    <property type="component" value="Unassembled WGS sequence"/>
</dbReference>
<protein>
    <recommendedName>
        <fullName evidence="3">Carboxypeptidase-like protein</fullName>
    </recommendedName>
</protein>
<organism evidence="1 2">
    <name type="scientific">Mesonia maritima</name>
    <dbReference type="NCBI Taxonomy" id="1793873"/>
    <lineage>
        <taxon>Bacteria</taxon>
        <taxon>Pseudomonadati</taxon>
        <taxon>Bacteroidota</taxon>
        <taxon>Flavobacteriia</taxon>
        <taxon>Flavobacteriales</taxon>
        <taxon>Flavobacteriaceae</taxon>
        <taxon>Mesonia</taxon>
    </lineage>
</organism>
<dbReference type="RefSeq" id="WP_309728426.1">
    <property type="nucleotide sequence ID" value="NZ_JAVDQA010000005.1"/>
</dbReference>
<comment type="caution">
    <text evidence="1">The sequence shown here is derived from an EMBL/GenBank/DDBJ whole genome shotgun (WGS) entry which is preliminary data.</text>
</comment>
<evidence type="ECO:0008006" key="3">
    <source>
        <dbReference type="Google" id="ProtNLM"/>
    </source>
</evidence>
<dbReference type="EMBL" id="JAVDQA010000005">
    <property type="protein sequence ID" value="MDR6301254.1"/>
    <property type="molecule type" value="Genomic_DNA"/>
</dbReference>
<sequence length="250" mass="28651">MKHIYVFFFLFISAFGFSQEEFFKGIIYADSIETTQVNIVNLTQETGSTNLTDGRFQIEAKEGDEIVFSSVQYQPYQITVTQKMLQNEENKIFLFLEVNQLNEVKISNIDLTGDLKRDAANMNVYVFDPTSVGLQNPAPIMSVEDRRLYTAQSGGPVGLLIDALSGRLAMLKRMKEYAELDALVYKAKNMVSIKFLVSDLTIPEKYIDDFLYFCAEDSAFKTFVATANKLEFIEYLTSKKQAYFSFKKWE</sequence>
<gene>
    <name evidence="1" type="ORF">GGR31_001905</name>
</gene>
<keyword evidence="2" id="KW-1185">Reference proteome</keyword>
<evidence type="ECO:0000313" key="2">
    <source>
        <dbReference type="Proteomes" id="UP001257659"/>
    </source>
</evidence>
<evidence type="ECO:0000313" key="1">
    <source>
        <dbReference type="EMBL" id="MDR6301254.1"/>
    </source>
</evidence>
<proteinExistence type="predicted"/>
<reference evidence="1 2" key="1">
    <citation type="submission" date="2023-07" db="EMBL/GenBank/DDBJ databases">
        <title>Genomic Encyclopedia of Type Strains, Phase IV (KMG-IV): sequencing the most valuable type-strain genomes for metagenomic binning, comparative biology and taxonomic classification.</title>
        <authorList>
            <person name="Goeker M."/>
        </authorList>
    </citation>
    <scope>NUCLEOTIDE SEQUENCE [LARGE SCALE GENOMIC DNA]</scope>
    <source>
        <strain evidence="1 2">DSM 102814</strain>
    </source>
</reference>
<name>A0ABU1K6M7_9FLAO</name>